<protein>
    <submittedName>
        <fullName evidence="5">Glycosyltransferase family 4 protein</fullName>
    </submittedName>
</protein>
<dbReference type="Pfam" id="PF13439">
    <property type="entry name" value="Glyco_transf_4"/>
    <property type="match status" value="1"/>
</dbReference>
<proteinExistence type="predicted"/>
<evidence type="ECO:0000256" key="2">
    <source>
        <dbReference type="ARBA" id="ARBA00022679"/>
    </source>
</evidence>
<dbReference type="PANTHER" id="PTHR12526">
    <property type="entry name" value="GLYCOSYLTRANSFERASE"/>
    <property type="match status" value="1"/>
</dbReference>
<feature type="region of interest" description="Disordered" evidence="3">
    <location>
        <begin position="388"/>
        <end position="407"/>
    </location>
</feature>
<organism evidence="5 6">
    <name type="scientific">Georgenia wutianyii</name>
    <dbReference type="NCBI Taxonomy" id="2585135"/>
    <lineage>
        <taxon>Bacteria</taxon>
        <taxon>Bacillati</taxon>
        <taxon>Actinomycetota</taxon>
        <taxon>Actinomycetes</taxon>
        <taxon>Micrococcales</taxon>
        <taxon>Bogoriellaceae</taxon>
        <taxon>Georgenia</taxon>
    </lineage>
</organism>
<keyword evidence="2" id="KW-0808">Transferase</keyword>
<dbReference type="InterPro" id="IPR028098">
    <property type="entry name" value="Glyco_trans_4-like_N"/>
</dbReference>
<sequence length="407" mass="42926">MWADPGGGRRVVLAHPSPDVYGSDLQLAESVRGLVEHGWLPTVVLPADGPLRPLLEERGAEVQVSDFPVLRRALLRPRPLAGLVLRAPATVWRLRRLLRASGARAVYVNTLTIPLWVVAARAAGLPVLCHSHEAERLARPARLALTAPLLLSDVVLANSASTREVLTSTLRRLARRVVVVHNGVPDPGPPAPPRVRGAGEELRLVVVSRLSPRKGIHVAVQAVALLHDQGLDVTLDVCGSTFPGYEWYERALRDQVGDLGLTDAVTFHGYVAPTRPLLEAADVVLVPSFGESFGNVAVEGMLAGRPVVASDVQGLAEVLEHGVSGVLVEPGSAPALAEAVAALDADPALAERLADAGRQRATSRFGVDRYRALVAFLVAQVAGDPVPVSAAPARPGSATAGSTPSRR</sequence>
<evidence type="ECO:0000313" key="5">
    <source>
        <dbReference type="EMBL" id="QDB80174.1"/>
    </source>
</evidence>
<evidence type="ECO:0000313" key="6">
    <source>
        <dbReference type="Proteomes" id="UP000313948"/>
    </source>
</evidence>
<dbReference type="Gene3D" id="3.40.50.2000">
    <property type="entry name" value="Glycogen Phosphorylase B"/>
    <property type="match status" value="2"/>
</dbReference>
<dbReference type="EMBL" id="CP040899">
    <property type="protein sequence ID" value="QDB80174.1"/>
    <property type="molecule type" value="Genomic_DNA"/>
</dbReference>
<dbReference type="Pfam" id="PF13692">
    <property type="entry name" value="Glyco_trans_1_4"/>
    <property type="match status" value="1"/>
</dbReference>
<keyword evidence="1" id="KW-0328">Glycosyltransferase</keyword>
<accession>A0ABX5VSL0</accession>
<name>A0ABX5VSL0_9MICO</name>
<evidence type="ECO:0000259" key="4">
    <source>
        <dbReference type="Pfam" id="PF13439"/>
    </source>
</evidence>
<dbReference type="PANTHER" id="PTHR12526:SF510">
    <property type="entry name" value="D-INOSITOL 3-PHOSPHATE GLYCOSYLTRANSFERASE"/>
    <property type="match status" value="1"/>
</dbReference>
<dbReference type="RefSeq" id="WP_139948995.1">
    <property type="nucleotide sequence ID" value="NZ_CP040899.1"/>
</dbReference>
<evidence type="ECO:0000256" key="3">
    <source>
        <dbReference type="SAM" id="MobiDB-lite"/>
    </source>
</evidence>
<keyword evidence="6" id="KW-1185">Reference proteome</keyword>
<evidence type="ECO:0000256" key="1">
    <source>
        <dbReference type="ARBA" id="ARBA00022676"/>
    </source>
</evidence>
<gene>
    <name evidence="5" type="ORF">FE251_12860</name>
</gene>
<feature type="domain" description="Glycosyltransferase subfamily 4-like N-terminal" evidence="4">
    <location>
        <begin position="28"/>
        <end position="184"/>
    </location>
</feature>
<dbReference type="SUPFAM" id="SSF53756">
    <property type="entry name" value="UDP-Glycosyltransferase/glycogen phosphorylase"/>
    <property type="match status" value="1"/>
</dbReference>
<dbReference type="CDD" id="cd03801">
    <property type="entry name" value="GT4_PimA-like"/>
    <property type="match status" value="1"/>
</dbReference>
<reference evidence="5 6" key="1">
    <citation type="submission" date="2019-05" db="EMBL/GenBank/DDBJ databases">
        <title>Georgenia *** sp. nov., and Georgenia *** sp. nov., isolated from the intestinal contents of plateau pika (Ochotona curzoniae) in the Qinghai-Tibet plateau of China.</title>
        <authorList>
            <person name="Tian Z."/>
        </authorList>
    </citation>
    <scope>NUCLEOTIDE SEQUENCE [LARGE SCALE GENOMIC DNA]</scope>
    <source>
        <strain evidence="5 6">Z294</strain>
    </source>
</reference>
<dbReference type="Proteomes" id="UP000313948">
    <property type="component" value="Chromosome"/>
</dbReference>